<reference evidence="4 5" key="1">
    <citation type="submission" date="2019-05" db="EMBL/GenBank/DDBJ databases">
        <title>Genome sequences of Thalassotalea litorea 1K03283.</title>
        <authorList>
            <person name="Zhang D."/>
        </authorList>
    </citation>
    <scope>NUCLEOTIDE SEQUENCE [LARGE SCALE GENOMIC DNA]</scope>
    <source>
        <strain evidence="4 5">MCCC 1K03283</strain>
    </source>
</reference>
<dbReference type="InterPro" id="IPR011129">
    <property type="entry name" value="CSD"/>
</dbReference>
<sequence>MEAVMNGIDSQKTYRGKIKTWNEDKGFGFVNVDELPRDVFLHISLLKHMSREPKQGDYVHVTVIEEAGGKLRASSGRIEGVVAKSTKPRGNHHKQHKQHKQHTRHRRSYSGKSDSRFARTVRSIIFLALVFVAIDAYQLYLGGGTTTVSDAPTQLEKQLAISPDTQPAKPRKPRQAQRSIFDEPEFTCDGRQHCSQMRSYEEALFFIRHCPNTKMDGDNDGIPCERQF</sequence>
<evidence type="ECO:0000259" key="3">
    <source>
        <dbReference type="PROSITE" id="PS51857"/>
    </source>
</evidence>
<name>A0A5R9IHR5_9GAMM</name>
<dbReference type="Proteomes" id="UP000307790">
    <property type="component" value="Unassembled WGS sequence"/>
</dbReference>
<evidence type="ECO:0000256" key="1">
    <source>
        <dbReference type="ARBA" id="ARBA00022553"/>
    </source>
</evidence>
<dbReference type="EMBL" id="VCBC01000008">
    <property type="protein sequence ID" value="TLU65080.1"/>
    <property type="molecule type" value="Genomic_DNA"/>
</dbReference>
<dbReference type="PANTHER" id="PTHR12962">
    <property type="entry name" value="CALCIUM-REGULATED HEAT STABLE PROTEIN CRHSP-24-RELATED"/>
    <property type="match status" value="1"/>
</dbReference>
<dbReference type="Pfam" id="PF00313">
    <property type="entry name" value="CSD"/>
    <property type="match status" value="1"/>
</dbReference>
<evidence type="ECO:0000313" key="5">
    <source>
        <dbReference type="Proteomes" id="UP000307790"/>
    </source>
</evidence>
<keyword evidence="1" id="KW-0597">Phosphoprotein</keyword>
<dbReference type="GO" id="GO:0005829">
    <property type="term" value="C:cytosol"/>
    <property type="evidence" value="ECO:0007669"/>
    <property type="project" value="UniProtKB-ARBA"/>
</dbReference>
<comment type="caution">
    <text evidence="4">The sequence shown here is derived from an EMBL/GenBank/DDBJ whole genome shotgun (WGS) entry which is preliminary data.</text>
</comment>
<gene>
    <name evidence="4" type="ORF">FE810_09135</name>
</gene>
<dbReference type="PROSITE" id="PS51857">
    <property type="entry name" value="CSD_2"/>
    <property type="match status" value="1"/>
</dbReference>
<dbReference type="InterPro" id="IPR008613">
    <property type="entry name" value="Excalibur_Ca-bd_domain"/>
</dbReference>
<dbReference type="InterPro" id="IPR052069">
    <property type="entry name" value="Ca-reg_mRNA-binding_domain"/>
</dbReference>
<protein>
    <submittedName>
        <fullName evidence="4">Cold shock domain-containing protein</fullName>
    </submittedName>
</protein>
<dbReference type="PANTHER" id="PTHR12962:SF1">
    <property type="entry name" value="COLD SHOCK DOMAIN-CONTAINING PROTEIN CG9705"/>
    <property type="match status" value="1"/>
</dbReference>
<dbReference type="PRINTS" id="PR00050">
    <property type="entry name" value="COLDSHOCK"/>
</dbReference>
<dbReference type="Pfam" id="PF05901">
    <property type="entry name" value="Excalibur"/>
    <property type="match status" value="1"/>
</dbReference>
<dbReference type="CDD" id="cd04458">
    <property type="entry name" value="CSP_CDS"/>
    <property type="match status" value="1"/>
</dbReference>
<dbReference type="InterPro" id="IPR012340">
    <property type="entry name" value="NA-bd_OB-fold"/>
</dbReference>
<dbReference type="GO" id="GO:0003730">
    <property type="term" value="F:mRNA 3'-UTR binding"/>
    <property type="evidence" value="ECO:0007669"/>
    <property type="project" value="TreeGrafter"/>
</dbReference>
<dbReference type="GO" id="GO:0043488">
    <property type="term" value="P:regulation of mRNA stability"/>
    <property type="evidence" value="ECO:0007669"/>
    <property type="project" value="TreeGrafter"/>
</dbReference>
<evidence type="ECO:0000256" key="2">
    <source>
        <dbReference type="SAM" id="MobiDB-lite"/>
    </source>
</evidence>
<dbReference type="OrthoDB" id="72963at2"/>
<feature type="domain" description="CSD" evidence="3">
    <location>
        <begin position="13"/>
        <end position="78"/>
    </location>
</feature>
<dbReference type="Gene3D" id="2.40.50.140">
    <property type="entry name" value="Nucleic acid-binding proteins"/>
    <property type="match status" value="1"/>
</dbReference>
<organism evidence="4 5">
    <name type="scientific">Thalassotalea litorea</name>
    <dbReference type="NCBI Taxonomy" id="2020715"/>
    <lineage>
        <taxon>Bacteria</taxon>
        <taxon>Pseudomonadati</taxon>
        <taxon>Pseudomonadota</taxon>
        <taxon>Gammaproteobacteria</taxon>
        <taxon>Alteromonadales</taxon>
        <taxon>Colwelliaceae</taxon>
        <taxon>Thalassotalea</taxon>
    </lineage>
</organism>
<feature type="region of interest" description="Disordered" evidence="2">
    <location>
        <begin position="83"/>
        <end position="114"/>
    </location>
</feature>
<accession>A0A5R9IHR5</accession>
<feature type="compositionally biased region" description="Basic residues" evidence="2">
    <location>
        <begin position="86"/>
        <end position="109"/>
    </location>
</feature>
<evidence type="ECO:0000313" key="4">
    <source>
        <dbReference type="EMBL" id="TLU65080.1"/>
    </source>
</evidence>
<dbReference type="SUPFAM" id="SSF50249">
    <property type="entry name" value="Nucleic acid-binding proteins"/>
    <property type="match status" value="1"/>
</dbReference>
<dbReference type="SMART" id="SM00357">
    <property type="entry name" value="CSP"/>
    <property type="match status" value="1"/>
</dbReference>
<keyword evidence="5" id="KW-1185">Reference proteome</keyword>
<dbReference type="InterPro" id="IPR002059">
    <property type="entry name" value="CSP_DNA-bd"/>
</dbReference>
<dbReference type="AlphaFoldDB" id="A0A5R9IHR5"/>
<dbReference type="SMART" id="SM00894">
    <property type="entry name" value="Excalibur"/>
    <property type="match status" value="1"/>
</dbReference>
<proteinExistence type="predicted"/>